<protein>
    <submittedName>
        <fullName evidence="3">Putative Heat shock protein 70 family</fullName>
    </submittedName>
</protein>
<reference evidence="4" key="1">
    <citation type="journal article" date="2018" name="Nat. Plants">
        <title>Whole-genome landscape of Medicago truncatula symbiotic genes.</title>
        <authorList>
            <person name="Pecrix Y."/>
            <person name="Staton S.E."/>
            <person name="Sallet E."/>
            <person name="Lelandais-Briere C."/>
            <person name="Moreau S."/>
            <person name="Carrere S."/>
            <person name="Blein T."/>
            <person name="Jardinaud M.F."/>
            <person name="Latrasse D."/>
            <person name="Zouine M."/>
            <person name="Zahm M."/>
            <person name="Kreplak J."/>
            <person name="Mayjonade B."/>
            <person name="Satge C."/>
            <person name="Perez M."/>
            <person name="Cauet S."/>
            <person name="Marande W."/>
            <person name="Chantry-Darmon C."/>
            <person name="Lopez-Roques C."/>
            <person name="Bouchez O."/>
            <person name="Berard A."/>
            <person name="Debelle F."/>
            <person name="Munos S."/>
            <person name="Bendahmane A."/>
            <person name="Berges H."/>
            <person name="Niebel A."/>
            <person name="Buitink J."/>
            <person name="Frugier F."/>
            <person name="Benhamed M."/>
            <person name="Crespi M."/>
            <person name="Gouzy J."/>
            <person name="Gamas P."/>
        </authorList>
    </citation>
    <scope>NUCLEOTIDE SEQUENCE [LARGE SCALE GENOMIC DNA]</scope>
    <source>
        <strain evidence="4">cv. Jemalong A17</strain>
    </source>
</reference>
<dbReference type="GO" id="GO:0140662">
    <property type="term" value="F:ATP-dependent protein folding chaperone"/>
    <property type="evidence" value="ECO:0007669"/>
    <property type="project" value="InterPro"/>
</dbReference>
<dbReference type="Gramene" id="rna39009">
    <property type="protein sequence ID" value="RHN44843.1"/>
    <property type="gene ID" value="gene39009"/>
</dbReference>
<dbReference type="Pfam" id="PF00012">
    <property type="entry name" value="HSP70"/>
    <property type="match status" value="1"/>
</dbReference>
<dbReference type="InterPro" id="IPR043129">
    <property type="entry name" value="ATPase_NBD"/>
</dbReference>
<comment type="caution">
    <text evidence="3">The sequence shown here is derived from an EMBL/GenBank/DDBJ whole genome shotgun (WGS) entry which is preliminary data.</text>
</comment>
<keyword evidence="1" id="KW-0547">Nucleotide-binding</keyword>
<dbReference type="PANTHER" id="PTHR19375">
    <property type="entry name" value="HEAT SHOCK PROTEIN 70KDA"/>
    <property type="match status" value="1"/>
</dbReference>
<evidence type="ECO:0000256" key="2">
    <source>
        <dbReference type="ARBA" id="ARBA00022840"/>
    </source>
</evidence>
<proteinExistence type="predicted"/>
<organism evidence="3 4">
    <name type="scientific">Medicago truncatula</name>
    <name type="common">Barrel medic</name>
    <name type="synonym">Medicago tribuloides</name>
    <dbReference type="NCBI Taxonomy" id="3880"/>
    <lineage>
        <taxon>Eukaryota</taxon>
        <taxon>Viridiplantae</taxon>
        <taxon>Streptophyta</taxon>
        <taxon>Embryophyta</taxon>
        <taxon>Tracheophyta</taxon>
        <taxon>Spermatophyta</taxon>
        <taxon>Magnoliopsida</taxon>
        <taxon>eudicotyledons</taxon>
        <taxon>Gunneridae</taxon>
        <taxon>Pentapetalae</taxon>
        <taxon>rosids</taxon>
        <taxon>fabids</taxon>
        <taxon>Fabales</taxon>
        <taxon>Fabaceae</taxon>
        <taxon>Papilionoideae</taxon>
        <taxon>50 kb inversion clade</taxon>
        <taxon>NPAAA clade</taxon>
        <taxon>Hologalegina</taxon>
        <taxon>IRL clade</taxon>
        <taxon>Trifolieae</taxon>
        <taxon>Medicago</taxon>
    </lineage>
</organism>
<dbReference type="EMBL" id="PSQE01000007">
    <property type="protein sequence ID" value="RHN44843.1"/>
    <property type="molecule type" value="Genomic_DNA"/>
</dbReference>
<evidence type="ECO:0000313" key="3">
    <source>
        <dbReference type="EMBL" id="RHN44843.1"/>
    </source>
</evidence>
<dbReference type="Gene3D" id="1.20.1270.10">
    <property type="match status" value="1"/>
</dbReference>
<dbReference type="AlphaFoldDB" id="A0A396GWG3"/>
<dbReference type="InterPro" id="IPR029047">
    <property type="entry name" value="HSP70_peptide-bd_sf"/>
</dbReference>
<dbReference type="Gene3D" id="3.30.30.30">
    <property type="match status" value="1"/>
</dbReference>
<accession>A0A396GWG3</accession>
<dbReference type="Gene3D" id="2.60.34.10">
    <property type="entry name" value="Substrate Binding Domain Of DNAk, Chain A, domain 1"/>
    <property type="match status" value="1"/>
</dbReference>
<dbReference type="Proteomes" id="UP000265566">
    <property type="component" value="Chromosome 7"/>
</dbReference>
<evidence type="ECO:0000256" key="1">
    <source>
        <dbReference type="ARBA" id="ARBA00022741"/>
    </source>
</evidence>
<evidence type="ECO:0000313" key="4">
    <source>
        <dbReference type="Proteomes" id="UP000265566"/>
    </source>
</evidence>
<keyword evidence="3" id="KW-0346">Stress response</keyword>
<dbReference type="FunFam" id="3.30.30.30:FF:000001">
    <property type="entry name" value="heat shock 70 kDa protein-like"/>
    <property type="match status" value="1"/>
</dbReference>
<sequence length="181" mass="20833">MASLHLQRSSHHFYQTDIGDAAKNQASSNPTNTVFGRFFVSVVQNDMKLWPFKVIGVNDKPTIIVKYKGEEKRFCAEEISSMILSKMREVCFDINENGILIISASEKSTGNRTEIPITNDKERLSSQQIKEMTRDAENYRIEAEKFLRKANLMNGLDYCIYKMKNALKNKDIKLKLSSQRK</sequence>
<dbReference type="GO" id="GO:0005524">
    <property type="term" value="F:ATP binding"/>
    <property type="evidence" value="ECO:0007669"/>
    <property type="project" value="UniProtKB-KW"/>
</dbReference>
<gene>
    <name evidence="3" type="ORF">MtrunA17_Chr7g0223791</name>
</gene>
<name>A0A396GWG3_MEDTR</name>
<dbReference type="SUPFAM" id="SSF53067">
    <property type="entry name" value="Actin-like ATPase domain"/>
    <property type="match status" value="1"/>
</dbReference>
<dbReference type="SUPFAM" id="SSF100920">
    <property type="entry name" value="Heat shock protein 70kD (HSP70), peptide-binding domain"/>
    <property type="match status" value="1"/>
</dbReference>
<dbReference type="InterPro" id="IPR029048">
    <property type="entry name" value="HSP70_C_sf"/>
</dbReference>
<keyword evidence="2" id="KW-0067">ATP-binding</keyword>
<dbReference type="InterPro" id="IPR013126">
    <property type="entry name" value="Hsp_70_fam"/>
</dbReference>